<feature type="non-terminal residue" evidence="1">
    <location>
        <position position="1"/>
    </location>
</feature>
<reference evidence="1 2" key="1">
    <citation type="submission" date="2023-03" db="EMBL/GenBank/DDBJ databases">
        <title>Strain FZY0004 represents a novel species in the genus Thalassospira isolated from seawater.</title>
        <authorList>
            <person name="Fu Z.-Y."/>
        </authorList>
    </citation>
    <scope>NUCLEOTIDE SEQUENCE [LARGE SCALE GENOMIC DNA]</scope>
    <source>
        <strain evidence="1 2">FZY0004</strain>
    </source>
</reference>
<sequence>FCIVFARPDQQALLSEPVEQAIPAQFDTKTMQIIFQQMIKLPRPEAWHLPTQSGDTVMQRCKMELTLPMTLQELIHRLPG</sequence>
<proteinExistence type="predicted"/>
<evidence type="ECO:0000313" key="2">
    <source>
        <dbReference type="Proteomes" id="UP001529180"/>
    </source>
</evidence>
<gene>
    <name evidence="1" type="ORF">P7680_05740</name>
</gene>
<dbReference type="EMBL" id="JARSBO010000003">
    <property type="protein sequence ID" value="MDG4718491.1"/>
    <property type="molecule type" value="Genomic_DNA"/>
</dbReference>
<comment type="caution">
    <text evidence="1">The sequence shown here is derived from an EMBL/GenBank/DDBJ whole genome shotgun (WGS) entry which is preliminary data.</text>
</comment>
<accession>A0ABT6G8Y1</accession>
<organism evidence="1 2">
    <name type="scientific">Thalassospira aquimaris</name>
    <dbReference type="NCBI Taxonomy" id="3037796"/>
    <lineage>
        <taxon>Bacteria</taxon>
        <taxon>Pseudomonadati</taxon>
        <taxon>Pseudomonadota</taxon>
        <taxon>Alphaproteobacteria</taxon>
        <taxon>Rhodospirillales</taxon>
        <taxon>Thalassospiraceae</taxon>
        <taxon>Thalassospira</taxon>
    </lineage>
</organism>
<dbReference type="RefSeq" id="WP_278006806.1">
    <property type="nucleotide sequence ID" value="NZ_JARSBO010000003.1"/>
</dbReference>
<evidence type="ECO:0000313" key="1">
    <source>
        <dbReference type="EMBL" id="MDG4718491.1"/>
    </source>
</evidence>
<protein>
    <submittedName>
        <fullName evidence="1">Uncharacterized protein</fullName>
    </submittedName>
</protein>
<dbReference type="Proteomes" id="UP001529180">
    <property type="component" value="Unassembled WGS sequence"/>
</dbReference>
<keyword evidence="2" id="KW-1185">Reference proteome</keyword>
<name>A0ABT6G8Y1_9PROT</name>